<dbReference type="AlphaFoldDB" id="A0A918PI68"/>
<comment type="caution">
    <text evidence="4">The sequence shown here is derived from an EMBL/GenBank/DDBJ whole genome shotgun (WGS) entry which is preliminary data.</text>
</comment>
<feature type="domain" description="ChsH2 rubredoxin-like zinc ribbon" evidence="3">
    <location>
        <begin position="32"/>
        <end position="67"/>
    </location>
</feature>
<evidence type="ECO:0000313" key="5">
    <source>
        <dbReference type="Proteomes" id="UP000648075"/>
    </source>
</evidence>
<name>A0A918PI68_9SPHN</name>
<dbReference type="EMBL" id="BMZA01000012">
    <property type="protein sequence ID" value="GGZ11217.1"/>
    <property type="molecule type" value="Genomic_DNA"/>
</dbReference>
<sequence>MPEASALSGEAPPLRRTSSKLPGYTRDSAAFWTGGERGELLINRCSACGIYHHPPAPVCHACRSRDVKPAVVSGGGAIVSFTVNYQPWLPGLEVPFVVAYVALDEQSDVWLMTNIVGCSVEEVAIGARVRVVFEQQEEVWVPLFELERRKDVAVR</sequence>
<dbReference type="PANTHER" id="PTHR34075">
    <property type="entry name" value="BLR3430 PROTEIN"/>
    <property type="match status" value="1"/>
</dbReference>
<evidence type="ECO:0000259" key="3">
    <source>
        <dbReference type="Pfam" id="PF12172"/>
    </source>
</evidence>
<evidence type="ECO:0008006" key="6">
    <source>
        <dbReference type="Google" id="ProtNLM"/>
    </source>
</evidence>
<feature type="domain" description="ChsH2 C-terminal OB-fold" evidence="2">
    <location>
        <begin position="72"/>
        <end position="134"/>
    </location>
</feature>
<dbReference type="Gene3D" id="6.10.30.10">
    <property type="match status" value="1"/>
</dbReference>
<dbReference type="Proteomes" id="UP000648075">
    <property type="component" value="Unassembled WGS sequence"/>
</dbReference>
<proteinExistence type="predicted"/>
<dbReference type="InterPro" id="IPR002878">
    <property type="entry name" value="ChsH2_C"/>
</dbReference>
<dbReference type="InterPro" id="IPR012340">
    <property type="entry name" value="NA-bd_OB-fold"/>
</dbReference>
<dbReference type="PANTHER" id="PTHR34075:SF5">
    <property type="entry name" value="BLR3430 PROTEIN"/>
    <property type="match status" value="1"/>
</dbReference>
<dbReference type="InterPro" id="IPR022002">
    <property type="entry name" value="ChsH2_Znr"/>
</dbReference>
<accession>A0A918PI68</accession>
<reference evidence="4" key="1">
    <citation type="journal article" date="2014" name="Int. J. Syst. Evol. Microbiol.">
        <title>Complete genome sequence of Corynebacterium casei LMG S-19264T (=DSM 44701T), isolated from a smear-ripened cheese.</title>
        <authorList>
            <consortium name="US DOE Joint Genome Institute (JGI-PGF)"/>
            <person name="Walter F."/>
            <person name="Albersmeier A."/>
            <person name="Kalinowski J."/>
            <person name="Ruckert C."/>
        </authorList>
    </citation>
    <scope>NUCLEOTIDE SEQUENCE</scope>
    <source>
        <strain evidence="4">KCTC 32255</strain>
    </source>
</reference>
<dbReference type="SUPFAM" id="SSF50249">
    <property type="entry name" value="Nucleic acid-binding proteins"/>
    <property type="match status" value="1"/>
</dbReference>
<evidence type="ECO:0000256" key="1">
    <source>
        <dbReference type="SAM" id="MobiDB-lite"/>
    </source>
</evidence>
<evidence type="ECO:0000259" key="2">
    <source>
        <dbReference type="Pfam" id="PF01796"/>
    </source>
</evidence>
<evidence type="ECO:0000313" key="4">
    <source>
        <dbReference type="EMBL" id="GGZ11217.1"/>
    </source>
</evidence>
<dbReference type="Pfam" id="PF01796">
    <property type="entry name" value="OB_ChsH2_C"/>
    <property type="match status" value="1"/>
</dbReference>
<reference evidence="4" key="2">
    <citation type="submission" date="2020-09" db="EMBL/GenBank/DDBJ databases">
        <authorList>
            <person name="Sun Q."/>
            <person name="Kim S."/>
        </authorList>
    </citation>
    <scope>NUCLEOTIDE SEQUENCE</scope>
    <source>
        <strain evidence="4">KCTC 32255</strain>
    </source>
</reference>
<organism evidence="4 5">
    <name type="scientific">Novosphingobium colocasiae</name>
    <dbReference type="NCBI Taxonomy" id="1256513"/>
    <lineage>
        <taxon>Bacteria</taxon>
        <taxon>Pseudomonadati</taxon>
        <taxon>Pseudomonadota</taxon>
        <taxon>Alphaproteobacteria</taxon>
        <taxon>Sphingomonadales</taxon>
        <taxon>Sphingomonadaceae</taxon>
        <taxon>Novosphingobium</taxon>
    </lineage>
</organism>
<dbReference type="InterPro" id="IPR052513">
    <property type="entry name" value="Thioester_dehydratase-like"/>
</dbReference>
<gene>
    <name evidence="4" type="ORF">GCM10011614_27710</name>
</gene>
<feature type="region of interest" description="Disordered" evidence="1">
    <location>
        <begin position="1"/>
        <end position="21"/>
    </location>
</feature>
<dbReference type="Pfam" id="PF12172">
    <property type="entry name" value="zf-ChsH2"/>
    <property type="match status" value="1"/>
</dbReference>
<protein>
    <recommendedName>
        <fullName evidence="6">DNA-binding protein</fullName>
    </recommendedName>
</protein>
<keyword evidence="5" id="KW-1185">Reference proteome</keyword>